<dbReference type="Gene3D" id="6.10.110.10">
    <property type="match status" value="1"/>
</dbReference>
<sequence length="60" mass="5713">MFWPHVVVGASGAVVFAAPSLATALVLSSMGFTTGGIHAGSVAAVAHGLFGNIAAGSAMA</sequence>
<organism evidence="1 2">
    <name type="scientific">Penicillium brevicompactum</name>
    <dbReference type="NCBI Taxonomy" id="5074"/>
    <lineage>
        <taxon>Eukaryota</taxon>
        <taxon>Fungi</taxon>
        <taxon>Dikarya</taxon>
        <taxon>Ascomycota</taxon>
        <taxon>Pezizomycotina</taxon>
        <taxon>Eurotiomycetes</taxon>
        <taxon>Eurotiomycetidae</taxon>
        <taxon>Eurotiales</taxon>
        <taxon>Aspergillaceae</taxon>
        <taxon>Penicillium</taxon>
    </lineage>
</organism>
<evidence type="ECO:0000313" key="1">
    <source>
        <dbReference type="EMBL" id="KAJ5346179.1"/>
    </source>
</evidence>
<evidence type="ECO:0000313" key="2">
    <source>
        <dbReference type="Proteomes" id="UP001147695"/>
    </source>
</evidence>
<dbReference type="AlphaFoldDB" id="A0A9W9UMD0"/>
<protein>
    <submittedName>
        <fullName evidence="1">Uncharacterized protein</fullName>
    </submittedName>
</protein>
<dbReference type="OrthoDB" id="440424at2759"/>
<name>A0A9W9UMD0_PENBR</name>
<reference evidence="1" key="2">
    <citation type="journal article" date="2023" name="IMA Fungus">
        <title>Comparative genomic study of the Penicillium genus elucidates a diverse pangenome and 15 lateral gene transfer events.</title>
        <authorList>
            <person name="Petersen C."/>
            <person name="Sorensen T."/>
            <person name="Nielsen M.R."/>
            <person name="Sondergaard T.E."/>
            <person name="Sorensen J.L."/>
            <person name="Fitzpatrick D.A."/>
            <person name="Frisvad J.C."/>
            <person name="Nielsen K.L."/>
        </authorList>
    </citation>
    <scope>NUCLEOTIDE SEQUENCE</scope>
    <source>
        <strain evidence="1">IBT 35673</strain>
    </source>
</reference>
<reference evidence="1" key="1">
    <citation type="submission" date="2022-12" db="EMBL/GenBank/DDBJ databases">
        <authorList>
            <person name="Petersen C."/>
        </authorList>
    </citation>
    <scope>NUCLEOTIDE SEQUENCE</scope>
    <source>
        <strain evidence="1">IBT 35673</strain>
    </source>
</reference>
<dbReference type="Proteomes" id="UP001147695">
    <property type="component" value="Unassembled WGS sequence"/>
</dbReference>
<proteinExistence type="predicted"/>
<accession>A0A9W9UMD0</accession>
<dbReference type="EMBL" id="JAPZBQ010000002">
    <property type="protein sequence ID" value="KAJ5346179.1"/>
    <property type="molecule type" value="Genomic_DNA"/>
</dbReference>
<gene>
    <name evidence="1" type="ORF">N7452_004183</name>
</gene>
<comment type="caution">
    <text evidence="1">The sequence shown here is derived from an EMBL/GenBank/DDBJ whole genome shotgun (WGS) entry which is preliminary data.</text>
</comment>
<dbReference type="InterPro" id="IPR038213">
    <property type="entry name" value="IFI6/IFI27-like_sf"/>
</dbReference>